<dbReference type="PANTHER" id="PTHR13806">
    <property type="entry name" value="FLOTILLIN-RELATED"/>
    <property type="match status" value="1"/>
</dbReference>
<proteinExistence type="inferred from homology"/>
<comment type="subcellular location">
    <subcellularLocation>
        <location evidence="1">Membrane</location>
    </subcellularLocation>
</comment>
<dbReference type="InterPro" id="IPR001107">
    <property type="entry name" value="Band_7"/>
</dbReference>
<comment type="similarity">
    <text evidence="2">Belongs to the band 7/mec-2 family. Flotillin subfamily.</text>
</comment>
<feature type="domain" description="Band 7" evidence="5">
    <location>
        <begin position="24"/>
        <end position="191"/>
    </location>
</feature>
<dbReference type="RefSeq" id="WP_236996992.1">
    <property type="nucleotide sequence ID" value="NZ_JAKKOR010000003.1"/>
</dbReference>
<evidence type="ECO:0000313" key="6">
    <source>
        <dbReference type="EMBL" id="MCF8587764.1"/>
    </source>
</evidence>
<dbReference type="Pfam" id="PF01145">
    <property type="entry name" value="Band_7"/>
    <property type="match status" value="1"/>
</dbReference>
<protein>
    <submittedName>
        <fullName evidence="6">Flotillin family protein</fullName>
    </submittedName>
</protein>
<organism evidence="6 7">
    <name type="scientific">Gordonia liuliyuniae</name>
    <dbReference type="NCBI Taxonomy" id="2911517"/>
    <lineage>
        <taxon>Bacteria</taxon>
        <taxon>Bacillati</taxon>
        <taxon>Actinomycetota</taxon>
        <taxon>Actinomycetes</taxon>
        <taxon>Mycobacteriales</taxon>
        <taxon>Gordoniaceae</taxon>
        <taxon>Gordonia</taxon>
    </lineage>
</organism>
<dbReference type="CDD" id="cd03399">
    <property type="entry name" value="SPFH_flotillin"/>
    <property type="match status" value="1"/>
</dbReference>
<keyword evidence="4" id="KW-0175">Coiled coil</keyword>
<comment type="caution">
    <text evidence="6">The sequence shown here is derived from an EMBL/GenBank/DDBJ whole genome shotgun (WGS) entry which is preliminary data.</text>
</comment>
<accession>A0ABS9IQE9</accession>
<dbReference type="SUPFAM" id="SSF117892">
    <property type="entry name" value="Band 7/SPFH domain"/>
    <property type="match status" value="1"/>
</dbReference>
<dbReference type="Gene3D" id="3.30.479.30">
    <property type="entry name" value="Band 7 domain"/>
    <property type="match status" value="1"/>
</dbReference>
<feature type="coiled-coil region" evidence="4">
    <location>
        <begin position="221"/>
        <end position="272"/>
    </location>
</feature>
<evidence type="ECO:0000259" key="5">
    <source>
        <dbReference type="SMART" id="SM00244"/>
    </source>
</evidence>
<name>A0ABS9IQE9_9ACTN</name>
<evidence type="ECO:0000256" key="3">
    <source>
        <dbReference type="ARBA" id="ARBA00023136"/>
    </source>
</evidence>
<dbReference type="Proteomes" id="UP001200110">
    <property type="component" value="Unassembled WGS sequence"/>
</dbReference>
<evidence type="ECO:0000256" key="4">
    <source>
        <dbReference type="SAM" id="Coils"/>
    </source>
</evidence>
<gene>
    <name evidence="6" type="ORF">L5G33_04675</name>
</gene>
<dbReference type="EMBL" id="JAKKOR010000003">
    <property type="protein sequence ID" value="MCF8587764.1"/>
    <property type="molecule type" value="Genomic_DNA"/>
</dbReference>
<dbReference type="PANTHER" id="PTHR13806:SF46">
    <property type="entry name" value="FLOTILLIN-1-RELATED"/>
    <property type="match status" value="1"/>
</dbReference>
<keyword evidence="7" id="KW-1185">Reference proteome</keyword>
<keyword evidence="3" id="KW-0472">Membrane</keyword>
<dbReference type="InterPro" id="IPR027705">
    <property type="entry name" value="Flotillin_fam"/>
</dbReference>
<sequence length="477" mass="51137">MTAIITAVAVVAVLLVLVVLLLLSRYRVPGAEEAFIVTGTGKGHQGKVYRGTGTFVLPVVQRATRVQLSSIKADLDTSTPANDGIELKVRGVAVVKVGDTPEDILKAGPRFGDDLNRVKTLVTEQLSGELRSIVGTMTAKSILVDRQQLVDQVAQSIKEILGNQGLLLDSFSINDVQDSDGQYFSDLAAKERSDQAAIAAQSRAEAHRVAEQSRIANEQAIIEQQRELDIQREAARQATDRAAAEADAVRPLVEAERRRIQVEKDNEVAEQSARLRDTQLDAEVRRPAEADLYAAQQRAEARKAEITAEAEANAAGIRITGEAEAEALEKRADALGKLDKVGQLELVLNKLPEIVSAASQPLADSNITLVGDSVSPLTQSAGTGVASTLEVIRSTTGIDVASMLANLGESSDVNKSLDDVFSGRSCPPGGSRTRIALHNGRGATVVQRDHQDEGQARCARDVRRVERTTLNACRLPV</sequence>
<evidence type="ECO:0000256" key="2">
    <source>
        <dbReference type="ARBA" id="ARBA00007161"/>
    </source>
</evidence>
<evidence type="ECO:0000256" key="1">
    <source>
        <dbReference type="ARBA" id="ARBA00004370"/>
    </source>
</evidence>
<reference evidence="6 7" key="1">
    <citation type="submission" date="2022-01" db="EMBL/GenBank/DDBJ databases">
        <authorList>
            <person name="Huang Y."/>
        </authorList>
    </citation>
    <scope>NUCLEOTIDE SEQUENCE [LARGE SCALE GENOMIC DNA]</scope>
    <source>
        <strain evidence="6 7">HY366</strain>
    </source>
</reference>
<dbReference type="SMART" id="SM00244">
    <property type="entry name" value="PHB"/>
    <property type="match status" value="1"/>
</dbReference>
<evidence type="ECO:0000313" key="7">
    <source>
        <dbReference type="Proteomes" id="UP001200110"/>
    </source>
</evidence>
<dbReference type="InterPro" id="IPR036013">
    <property type="entry name" value="Band_7/SPFH_dom_sf"/>
</dbReference>